<proteinExistence type="predicted"/>
<dbReference type="GO" id="GO:0005764">
    <property type="term" value="C:lysosome"/>
    <property type="evidence" value="ECO:0007669"/>
    <property type="project" value="InterPro"/>
</dbReference>
<feature type="domain" description="Saposin B-type" evidence="3">
    <location>
        <begin position="70"/>
        <end position="152"/>
    </location>
</feature>
<evidence type="ECO:0000313" key="4">
    <source>
        <dbReference type="Proteomes" id="UP000492821"/>
    </source>
</evidence>
<dbReference type="GO" id="GO:0016020">
    <property type="term" value="C:membrane"/>
    <property type="evidence" value="ECO:0007669"/>
    <property type="project" value="GOC"/>
</dbReference>
<keyword evidence="4" id="KW-1185">Reference proteome</keyword>
<dbReference type="AlphaFoldDB" id="A0A7E4WDA9"/>
<reference evidence="5" key="2">
    <citation type="submission" date="2020-10" db="UniProtKB">
        <authorList>
            <consortium name="WormBaseParasite"/>
        </authorList>
    </citation>
    <scope>IDENTIFICATION</scope>
</reference>
<dbReference type="Gene3D" id="1.10.225.10">
    <property type="entry name" value="Saposin-like"/>
    <property type="match status" value="3"/>
</dbReference>
<dbReference type="Proteomes" id="UP000492821">
    <property type="component" value="Unassembled WGS sequence"/>
</dbReference>
<dbReference type="Pfam" id="PF05184">
    <property type="entry name" value="SapB_1"/>
    <property type="match status" value="1"/>
</dbReference>
<reference evidence="4" key="1">
    <citation type="journal article" date="2013" name="Genetics">
        <title>The draft genome and transcriptome of Panagrellus redivivus are shaped by the harsh demands of a free-living lifestyle.</title>
        <authorList>
            <person name="Srinivasan J."/>
            <person name="Dillman A.R."/>
            <person name="Macchietto M.G."/>
            <person name="Heikkinen L."/>
            <person name="Lakso M."/>
            <person name="Fracchia K.M."/>
            <person name="Antoshechkin I."/>
            <person name="Mortazavi A."/>
            <person name="Wong G."/>
            <person name="Sternberg P.W."/>
        </authorList>
    </citation>
    <scope>NUCLEOTIDE SEQUENCE [LARGE SCALE GENOMIC DNA]</scope>
    <source>
        <strain evidence="4">MT8872</strain>
    </source>
</reference>
<feature type="domain" description="Saposin B-type" evidence="3">
    <location>
        <begin position="191"/>
        <end position="274"/>
    </location>
</feature>
<dbReference type="SUPFAM" id="SSF47862">
    <property type="entry name" value="Saposin"/>
    <property type="match status" value="3"/>
</dbReference>
<dbReference type="InterPro" id="IPR008138">
    <property type="entry name" value="SapB_2"/>
</dbReference>
<evidence type="ECO:0000313" key="5">
    <source>
        <dbReference type="WBParaSite" id="Pan_g9214.t1"/>
    </source>
</evidence>
<dbReference type="InterPro" id="IPR011001">
    <property type="entry name" value="Saposin-like"/>
</dbReference>
<protein>
    <submittedName>
        <fullName evidence="5">Saposin B-type domain-containing protein</fullName>
    </submittedName>
</protein>
<organism evidence="4 5">
    <name type="scientific">Panagrellus redivivus</name>
    <name type="common">Microworm</name>
    <dbReference type="NCBI Taxonomy" id="6233"/>
    <lineage>
        <taxon>Eukaryota</taxon>
        <taxon>Metazoa</taxon>
        <taxon>Ecdysozoa</taxon>
        <taxon>Nematoda</taxon>
        <taxon>Chromadorea</taxon>
        <taxon>Rhabditida</taxon>
        <taxon>Tylenchina</taxon>
        <taxon>Panagrolaimomorpha</taxon>
        <taxon>Panagrolaimoidea</taxon>
        <taxon>Panagrolaimidae</taxon>
        <taxon>Panagrellus</taxon>
    </lineage>
</organism>
<dbReference type="WBParaSite" id="Pan_g9214.t1">
    <property type="protein sequence ID" value="Pan_g9214.t1"/>
    <property type="gene ID" value="Pan_g9214"/>
</dbReference>
<keyword evidence="1" id="KW-1015">Disulfide bond</keyword>
<name>A0A7E4WDA9_PANRE</name>
<evidence type="ECO:0000256" key="2">
    <source>
        <dbReference type="ARBA" id="ARBA00023180"/>
    </source>
</evidence>
<dbReference type="GO" id="GO:0006665">
    <property type="term" value="P:sphingolipid metabolic process"/>
    <property type="evidence" value="ECO:0007669"/>
    <property type="project" value="InterPro"/>
</dbReference>
<dbReference type="PRINTS" id="PR01797">
    <property type="entry name" value="SAPOSIN"/>
</dbReference>
<dbReference type="PANTHER" id="PTHR11480:SF3">
    <property type="entry name" value="BCDNA.GH08312"/>
    <property type="match status" value="1"/>
</dbReference>
<evidence type="ECO:0000256" key="1">
    <source>
        <dbReference type="ARBA" id="ARBA00023157"/>
    </source>
</evidence>
<dbReference type="InterPro" id="IPR007856">
    <property type="entry name" value="SapB_1"/>
</dbReference>
<dbReference type="Pfam" id="PF03489">
    <property type="entry name" value="SapB_2"/>
    <property type="match status" value="1"/>
</dbReference>
<accession>A0A7E4WDA9</accession>
<dbReference type="PROSITE" id="PS50015">
    <property type="entry name" value="SAP_B"/>
    <property type="match status" value="3"/>
</dbReference>
<dbReference type="PANTHER" id="PTHR11480">
    <property type="entry name" value="SAPOSIN-RELATED"/>
    <property type="match status" value="1"/>
</dbReference>
<dbReference type="InterPro" id="IPR051428">
    <property type="entry name" value="Sphingo_Act-Surfact_Prot"/>
</dbReference>
<dbReference type="SMART" id="SM00741">
    <property type="entry name" value="SapB"/>
    <property type="match status" value="3"/>
</dbReference>
<dbReference type="InterPro" id="IPR008373">
    <property type="entry name" value="Saposin"/>
</dbReference>
<dbReference type="InterPro" id="IPR008139">
    <property type="entry name" value="SaposinB_dom"/>
</dbReference>
<sequence length="370" mass="41781">MMCGETKHATECRVVVSKLDLFIHELLPYLKDADKICHRFHMCSNSKIDQFHRVGLLYAKKFLGDVDGSRDLICEECQFAAHELQQVVDNTKTQDDIRRFLSTKVCAKLGQYRGSCDIVVDDFLPDLFQELHSLLQDSKQFCVDLKLCTRQQVGIEYQPQTENVKRMKGRQRLAHMKERVHGLSSVHHPELAMSCLECKILIDGLLIELRTDNSVNAVAEDLANMVCGLVNSEGFNVSCRDFIGMYGPTVVNMTMYQFTSQSVCVQMHACPSAAAFRRMEKRLLYTPISKQRLACEACNTMTEFIDRELSDADIRSELIHGLADHFCEVVPSSARALCDNLALGYLPLALTKFEQLIGNGAVCRDVHACN</sequence>
<evidence type="ECO:0000259" key="3">
    <source>
        <dbReference type="PROSITE" id="PS50015"/>
    </source>
</evidence>
<keyword evidence="2" id="KW-0325">Glycoprotein</keyword>
<feature type="domain" description="Saposin B-type" evidence="3">
    <location>
        <begin position="291"/>
        <end position="370"/>
    </location>
</feature>